<evidence type="ECO:0000313" key="2">
    <source>
        <dbReference type="Proteomes" id="UP000186922"/>
    </source>
</evidence>
<dbReference type="SUPFAM" id="SSF54060">
    <property type="entry name" value="His-Me finger endonucleases"/>
    <property type="match status" value="1"/>
</dbReference>
<dbReference type="EMBL" id="BDGG01000014">
    <property type="protein sequence ID" value="GAV06716.1"/>
    <property type="molecule type" value="Genomic_DNA"/>
</dbReference>
<name>A0A1D1W0G6_RAMVA</name>
<dbReference type="InterPro" id="IPR044925">
    <property type="entry name" value="His-Me_finger_sf"/>
</dbReference>
<dbReference type="Proteomes" id="UP000186922">
    <property type="component" value="Unassembled WGS sequence"/>
</dbReference>
<evidence type="ECO:0000313" key="1">
    <source>
        <dbReference type="EMBL" id="GAV06716.1"/>
    </source>
</evidence>
<keyword evidence="2" id="KW-1185">Reference proteome</keyword>
<reference evidence="1 2" key="1">
    <citation type="journal article" date="2016" name="Nat. Commun.">
        <title>Extremotolerant tardigrade genome and improved radiotolerance of human cultured cells by tardigrade-unique protein.</title>
        <authorList>
            <person name="Hashimoto T."/>
            <person name="Horikawa D.D."/>
            <person name="Saito Y."/>
            <person name="Kuwahara H."/>
            <person name="Kozuka-Hata H."/>
            <person name="Shin-I T."/>
            <person name="Minakuchi Y."/>
            <person name="Ohishi K."/>
            <person name="Motoyama A."/>
            <person name="Aizu T."/>
            <person name="Enomoto A."/>
            <person name="Kondo K."/>
            <person name="Tanaka S."/>
            <person name="Hara Y."/>
            <person name="Koshikawa S."/>
            <person name="Sagara H."/>
            <person name="Miura T."/>
            <person name="Yokobori S."/>
            <person name="Miyagawa K."/>
            <person name="Suzuki Y."/>
            <person name="Kubo T."/>
            <person name="Oyama M."/>
            <person name="Kohara Y."/>
            <person name="Fujiyama A."/>
            <person name="Arakawa K."/>
            <person name="Katayama T."/>
            <person name="Toyoda A."/>
            <person name="Kunieda T."/>
        </authorList>
    </citation>
    <scope>NUCLEOTIDE SEQUENCE [LARGE SCALE GENOMIC DNA]</scope>
    <source>
        <strain evidence="1 2">YOKOZUNA-1</strain>
    </source>
</reference>
<dbReference type="InterPro" id="IPR044929">
    <property type="entry name" value="DNA/RNA_non-sp_Endonuclease_sf"/>
</dbReference>
<dbReference type="Gene3D" id="3.40.570.10">
    <property type="entry name" value="Extracellular Endonuclease, subunit A"/>
    <property type="match status" value="1"/>
</dbReference>
<dbReference type="AlphaFoldDB" id="A0A1D1W0G6"/>
<accession>A0A1D1W0G6</accession>
<organism evidence="1 2">
    <name type="scientific">Ramazzottius varieornatus</name>
    <name type="common">Water bear</name>
    <name type="synonym">Tardigrade</name>
    <dbReference type="NCBI Taxonomy" id="947166"/>
    <lineage>
        <taxon>Eukaryota</taxon>
        <taxon>Metazoa</taxon>
        <taxon>Ecdysozoa</taxon>
        <taxon>Tardigrada</taxon>
        <taxon>Eutardigrada</taxon>
        <taxon>Parachela</taxon>
        <taxon>Hypsibioidea</taxon>
        <taxon>Ramazzottiidae</taxon>
        <taxon>Ramazzottius</taxon>
    </lineage>
</organism>
<sequence>MVMTTCTRASKPSSWRKAPHLMTGRKLLLFPTLSCTRFLLPVAARSNSADYHGRNSNDPIGENAVPMHKAFRDGVWKIFWRMLDKWKRRQWMLHVVLGPVFDDASPFGLMDVPEEKSELEGAEKARLRVPSHFFAVITKTDPQTFADEEMPWRLFYLMT</sequence>
<protein>
    <submittedName>
        <fullName evidence="1">Uncharacterized protein</fullName>
    </submittedName>
</protein>
<gene>
    <name evidence="1" type="primary">RvY_16658</name>
    <name evidence="1" type="synonym">RvY_16658.2</name>
    <name evidence="1" type="ORF">RvY_16658-2</name>
</gene>
<comment type="caution">
    <text evidence="1">The sequence shown here is derived from an EMBL/GenBank/DDBJ whole genome shotgun (WGS) entry which is preliminary data.</text>
</comment>
<proteinExistence type="predicted"/>